<keyword evidence="3" id="KW-1185">Reference proteome</keyword>
<reference evidence="2" key="3">
    <citation type="journal article" date="2019" name="G3 (Bethesda)">
        <title>Hybrid Assembly of the Genome of the Entomopathogenic Nematode Steinernema carpocapsae Identifies the X-Chromosome.</title>
        <authorList>
            <person name="Serra L."/>
            <person name="Macchietto M."/>
            <person name="Macias-Munoz A."/>
            <person name="McGill C.J."/>
            <person name="Rodriguez I.M."/>
            <person name="Rodriguez B."/>
            <person name="Murad R."/>
            <person name="Mortazavi A."/>
        </authorList>
    </citation>
    <scope>NUCLEOTIDE SEQUENCE</scope>
    <source>
        <strain evidence="2">ALL</strain>
    </source>
</reference>
<accession>A0A4U5MF48</accession>
<organism evidence="2 3">
    <name type="scientific">Steinernema carpocapsae</name>
    <name type="common">Entomopathogenic nematode</name>
    <dbReference type="NCBI Taxonomy" id="34508"/>
    <lineage>
        <taxon>Eukaryota</taxon>
        <taxon>Metazoa</taxon>
        <taxon>Ecdysozoa</taxon>
        <taxon>Nematoda</taxon>
        <taxon>Chromadorea</taxon>
        <taxon>Rhabditida</taxon>
        <taxon>Tylenchina</taxon>
        <taxon>Panagrolaimomorpha</taxon>
        <taxon>Strongyloidoidea</taxon>
        <taxon>Steinernematidae</taxon>
        <taxon>Steinernema</taxon>
    </lineage>
</organism>
<name>A0A4U5MF48_STECR</name>
<protein>
    <submittedName>
        <fullName evidence="2">Uncharacterized protein</fullName>
    </submittedName>
</protein>
<dbReference type="EMBL" id="AZBU02000008">
    <property type="protein sequence ID" value="TKR67805.1"/>
    <property type="molecule type" value="Genomic_DNA"/>
</dbReference>
<reference evidence="2 3" key="2">
    <citation type="journal article" date="2015" name="Genome Biol.">
        <title>Comparative genomics of Steinernema reveals deeply conserved gene regulatory networks.</title>
        <authorList>
            <person name="Dillman A.R."/>
            <person name="Macchietto M."/>
            <person name="Porter C.F."/>
            <person name="Rogers A."/>
            <person name="Williams B."/>
            <person name="Antoshechkin I."/>
            <person name="Lee M.M."/>
            <person name="Goodwin Z."/>
            <person name="Lu X."/>
            <person name="Lewis E.E."/>
            <person name="Goodrich-Blair H."/>
            <person name="Stock S.P."/>
            <person name="Adams B.J."/>
            <person name="Sternberg P.W."/>
            <person name="Mortazavi A."/>
        </authorList>
    </citation>
    <scope>NUCLEOTIDE SEQUENCE [LARGE SCALE GENOMIC DNA]</scope>
    <source>
        <strain evidence="2 3">ALL</strain>
    </source>
</reference>
<gene>
    <name evidence="1" type="ORF">L596_023898</name>
    <name evidence="2" type="ORF">L596_023909</name>
</gene>
<dbReference type="AlphaFoldDB" id="A0A4U5MF48"/>
<evidence type="ECO:0000313" key="3">
    <source>
        <dbReference type="Proteomes" id="UP000298663"/>
    </source>
</evidence>
<reference evidence="2" key="1">
    <citation type="submission" date="2013-11" db="EMBL/GenBank/DDBJ databases">
        <authorList>
            <person name="Sternberg P."/>
            <person name="Dillman A."/>
            <person name="Macchietto M."/>
        </authorList>
    </citation>
    <scope>NUCLEOTIDE SEQUENCE</scope>
    <source>
        <strain evidence="2">ALL</strain>
    </source>
</reference>
<comment type="caution">
    <text evidence="2">The sequence shown here is derived from an EMBL/GenBank/DDBJ whole genome shotgun (WGS) entry which is preliminary data.</text>
</comment>
<proteinExistence type="predicted"/>
<sequence length="173" mass="19914">MCRYIVQGRVAMVLLAKSFQDLIQSEAELSYHVIFNSILLPSYQFELGADEYDWTVFSTLAQWIFIGINKNDDKLLESVWPRSFHESRSTLVRILGTVEIDESTVLGLAPSVVQSSLKARSQEILKPRNLTQGEQKKPNKSLEYSTDFQQFCLERCVEREIRACVGSRDARRF</sequence>
<evidence type="ECO:0000313" key="2">
    <source>
        <dbReference type="EMBL" id="TKR67818.1"/>
    </source>
</evidence>
<evidence type="ECO:0000313" key="1">
    <source>
        <dbReference type="EMBL" id="TKR67805.1"/>
    </source>
</evidence>
<dbReference type="EMBL" id="AZBU02000008">
    <property type="protein sequence ID" value="TKR67818.1"/>
    <property type="molecule type" value="Genomic_DNA"/>
</dbReference>
<dbReference type="Proteomes" id="UP000298663">
    <property type="component" value="Unassembled WGS sequence"/>
</dbReference>